<dbReference type="SMART" id="SM00984">
    <property type="entry name" value="UDPG_MGDP_dh_C"/>
    <property type="match status" value="1"/>
</dbReference>
<dbReference type="InterPro" id="IPR001732">
    <property type="entry name" value="UDP-Glc/GDP-Man_DH_N"/>
</dbReference>
<dbReference type="InterPro" id="IPR014026">
    <property type="entry name" value="UDP-Glc/GDP-Man_DH_dimer"/>
</dbReference>
<sequence>MHSLNELKVAVVGLGYVGLPLAVEFSKHRPVVGFDINNARISALREGRDVTLEISDEELAAATGMKFTSDIAEMKACNVYIATVPTPIDDYKRPDLRPLIGASETIGSVLKKNDMVIYESTVYPGATEEECVPVLERMSGLKFNVDFFVGYSPERINPGDKTHRVTDIKKVTSGSTPEIAELVDQLYSQIIVAGTHKASSIRVAEAAKVIENTQRDVNIALINELSIIFNKMGIDTESVLQAAGTKWNFLPFRPGLVGGHCIGVDPYYLTHKAQAIGYHPEIILAGRRLNDSMGGYVAAQLVKAMTKRQIGVSGARVLIMGLTFKENCPDLRNTRVVDIVAELREYGVEVDVYDPWVSKEEARQEYNLDPIEHPAKGIYDATILAVAHSRFLELGADAIRVFGKAQHVLYDLKYLLPAGASDLRL</sequence>
<evidence type="ECO:0000313" key="6">
    <source>
        <dbReference type="EMBL" id="SAL77637.1"/>
    </source>
</evidence>
<dbReference type="GO" id="GO:0051287">
    <property type="term" value="F:NAD binding"/>
    <property type="evidence" value="ECO:0007669"/>
    <property type="project" value="InterPro"/>
</dbReference>
<dbReference type="PIRSF" id="PIRSF000124">
    <property type="entry name" value="UDPglc_GDPman_dh"/>
    <property type="match status" value="1"/>
</dbReference>
<evidence type="ECO:0000256" key="4">
    <source>
        <dbReference type="PIRNR" id="PIRNR000124"/>
    </source>
</evidence>
<keyword evidence="2" id="KW-0560">Oxidoreductase</keyword>
<evidence type="ECO:0000256" key="3">
    <source>
        <dbReference type="ARBA" id="ARBA00023027"/>
    </source>
</evidence>
<reference evidence="6" key="1">
    <citation type="submission" date="2016-01" db="EMBL/GenBank/DDBJ databases">
        <authorList>
            <person name="Peeters C."/>
        </authorList>
    </citation>
    <scope>NUCLEOTIDE SEQUENCE [LARGE SCALE GENOMIC DNA]</scope>
    <source>
        <strain evidence="6">LMG 22940</strain>
    </source>
</reference>
<gene>
    <name evidence="6" type="ORF">AWB68_05245</name>
</gene>
<dbReference type="InterPro" id="IPR008927">
    <property type="entry name" value="6-PGluconate_DH-like_C_sf"/>
</dbReference>
<dbReference type="InterPro" id="IPR014027">
    <property type="entry name" value="UDP-Glc/GDP-Man_DH_C"/>
</dbReference>
<dbReference type="Pfam" id="PF03720">
    <property type="entry name" value="UDPG_MGDP_dh_C"/>
    <property type="match status" value="1"/>
</dbReference>
<keyword evidence="7" id="KW-1185">Reference proteome</keyword>
<dbReference type="Proteomes" id="UP000054770">
    <property type="component" value="Unassembled WGS sequence"/>
</dbReference>
<evidence type="ECO:0000259" key="5">
    <source>
        <dbReference type="SMART" id="SM00984"/>
    </source>
</evidence>
<evidence type="ECO:0000256" key="1">
    <source>
        <dbReference type="ARBA" id="ARBA00006601"/>
    </source>
</evidence>
<name>A0A158K946_9BURK</name>
<dbReference type="OrthoDB" id="9803238at2"/>
<accession>A0A158K946</accession>
<dbReference type="Pfam" id="PF03721">
    <property type="entry name" value="UDPG_MGDP_dh_N"/>
    <property type="match status" value="1"/>
</dbReference>
<dbReference type="GO" id="GO:0016616">
    <property type="term" value="F:oxidoreductase activity, acting on the CH-OH group of donors, NAD or NADP as acceptor"/>
    <property type="evidence" value="ECO:0007669"/>
    <property type="project" value="InterPro"/>
</dbReference>
<dbReference type="Gene3D" id="3.40.50.720">
    <property type="entry name" value="NAD(P)-binding Rossmann-like Domain"/>
    <property type="match status" value="2"/>
</dbReference>
<dbReference type="NCBIfam" id="NF011729">
    <property type="entry name" value="PRK15182.1"/>
    <property type="match status" value="1"/>
</dbReference>
<feature type="domain" description="UDP-glucose/GDP-mannose dehydrogenase C-terminal" evidence="5">
    <location>
        <begin position="318"/>
        <end position="418"/>
    </location>
</feature>
<dbReference type="PANTHER" id="PTHR43491">
    <property type="entry name" value="UDP-N-ACETYL-D-MANNOSAMINE DEHYDROGENASE"/>
    <property type="match status" value="1"/>
</dbReference>
<dbReference type="InterPro" id="IPR028359">
    <property type="entry name" value="UDP_ManNAc/GlcNAc_DH"/>
</dbReference>
<dbReference type="GO" id="GO:0000271">
    <property type="term" value="P:polysaccharide biosynthetic process"/>
    <property type="evidence" value="ECO:0007669"/>
    <property type="project" value="InterPro"/>
</dbReference>
<dbReference type="InterPro" id="IPR036220">
    <property type="entry name" value="UDP-Glc/GDP-Man_DH_C_sf"/>
</dbReference>
<dbReference type="RefSeq" id="WP_087647286.1">
    <property type="nucleotide sequence ID" value="NZ_FCON02000073.1"/>
</dbReference>
<dbReference type="NCBIfam" id="TIGR03026">
    <property type="entry name" value="NDP-sugDHase"/>
    <property type="match status" value="1"/>
</dbReference>
<dbReference type="SUPFAM" id="SSF51735">
    <property type="entry name" value="NAD(P)-binding Rossmann-fold domains"/>
    <property type="match status" value="1"/>
</dbReference>
<dbReference type="PANTHER" id="PTHR43491:SF2">
    <property type="entry name" value="UDP-N-ACETYL-D-MANNOSAMINE DEHYDROGENASE"/>
    <property type="match status" value="1"/>
</dbReference>
<dbReference type="InterPro" id="IPR036291">
    <property type="entry name" value="NAD(P)-bd_dom_sf"/>
</dbReference>
<comment type="caution">
    <text evidence="6">The sequence shown here is derived from an EMBL/GenBank/DDBJ whole genome shotgun (WGS) entry which is preliminary data.</text>
</comment>
<dbReference type="GO" id="GO:0016628">
    <property type="term" value="F:oxidoreductase activity, acting on the CH-CH group of donors, NAD or NADP as acceptor"/>
    <property type="evidence" value="ECO:0007669"/>
    <property type="project" value="InterPro"/>
</dbReference>
<protein>
    <submittedName>
        <fullName evidence="6">BceC</fullName>
    </submittedName>
</protein>
<dbReference type="SUPFAM" id="SSF48179">
    <property type="entry name" value="6-phosphogluconate dehydrogenase C-terminal domain-like"/>
    <property type="match status" value="1"/>
</dbReference>
<dbReference type="InterPro" id="IPR017476">
    <property type="entry name" value="UDP-Glc/GDP-Man"/>
</dbReference>
<evidence type="ECO:0000256" key="2">
    <source>
        <dbReference type="ARBA" id="ARBA00023002"/>
    </source>
</evidence>
<proteinExistence type="inferred from homology"/>
<keyword evidence="3" id="KW-0520">NAD</keyword>
<organism evidence="6 7">
    <name type="scientific">Caballeronia choica</name>
    <dbReference type="NCBI Taxonomy" id="326476"/>
    <lineage>
        <taxon>Bacteria</taxon>
        <taxon>Pseudomonadati</taxon>
        <taxon>Pseudomonadota</taxon>
        <taxon>Betaproteobacteria</taxon>
        <taxon>Burkholderiales</taxon>
        <taxon>Burkholderiaceae</taxon>
        <taxon>Caballeronia</taxon>
    </lineage>
</organism>
<evidence type="ECO:0000313" key="7">
    <source>
        <dbReference type="Proteomes" id="UP000054770"/>
    </source>
</evidence>
<dbReference type="EMBL" id="FCON02000073">
    <property type="protein sequence ID" value="SAL77637.1"/>
    <property type="molecule type" value="Genomic_DNA"/>
</dbReference>
<dbReference type="SUPFAM" id="SSF52413">
    <property type="entry name" value="UDP-glucose/GDP-mannose dehydrogenase C-terminal domain"/>
    <property type="match status" value="1"/>
</dbReference>
<dbReference type="PIRSF" id="PIRSF500136">
    <property type="entry name" value="UDP_ManNAc_DH"/>
    <property type="match status" value="1"/>
</dbReference>
<dbReference type="AlphaFoldDB" id="A0A158K946"/>
<comment type="similarity">
    <text evidence="1 4">Belongs to the UDP-glucose/GDP-mannose dehydrogenase family.</text>
</comment>
<dbReference type="Pfam" id="PF00984">
    <property type="entry name" value="UDPG_MGDP_dh"/>
    <property type="match status" value="1"/>
</dbReference>